<accession>A0A453AM66</accession>
<dbReference type="PANTHER" id="PTHR12931:SF36">
    <property type="entry name" value="OTU DOMAIN-CONTAINING PROTEIN"/>
    <property type="match status" value="1"/>
</dbReference>
<dbReference type="AlphaFoldDB" id="A0A453AM66"/>
<proteinExistence type="predicted"/>
<dbReference type="PANTHER" id="PTHR12931">
    <property type="entry name" value="UBIQUITIN THIOLESTERASE PROTEIN OTUB"/>
    <property type="match status" value="1"/>
</dbReference>
<protein>
    <recommendedName>
        <fullName evidence="2">OTU domain-containing protein</fullName>
    </recommendedName>
</protein>
<dbReference type="STRING" id="200361.A0A453AM66"/>
<dbReference type="GO" id="GO:0004843">
    <property type="term" value="F:cysteine-type deubiquitinase activity"/>
    <property type="evidence" value="ECO:0007669"/>
    <property type="project" value="TreeGrafter"/>
</dbReference>
<dbReference type="InterPro" id="IPR042467">
    <property type="entry name" value="Peptidase_C65_otubain_sub2"/>
</dbReference>
<evidence type="ECO:0000313" key="4">
    <source>
        <dbReference type="Proteomes" id="UP000015105"/>
    </source>
</evidence>
<dbReference type="InterPro" id="IPR003323">
    <property type="entry name" value="OTU_dom"/>
</dbReference>
<feature type="region of interest" description="Disordered" evidence="1">
    <location>
        <begin position="1"/>
        <end position="117"/>
    </location>
</feature>
<sequence>RPRELANYHASPPAATAMEAPGSGSGAAEAVEDDRIQETAHGGSNSNASSNGGGAPSAAAPPPPRATPFHLEQAGSGADGSSPATAVDPRKGKDPLLPRDIPPPPSPAGSSSSTRSRDYAAAFRDGVGESSKAGARRARVRWSHPVVAETREVPNAAAHPLDPNTVFEQMAIQQAADEEANRRREHQARASATCSCCFLDFLESLSLQVWSAFLSISWFPAEQYNSEEAMYRKEQEKLSQVQVGVKVRPKQDKLPHVQGKSFWSRFKNKEKLRQVKVRPRSEKGKSPWSWLKNKIFCREGRQICPEHVQHQTQPITEVMNRYTVCSNGMNSLNAYSEFRPVIGDGECFYRSFIFSYLEQVLDRPDTDEERRLLDVVEKASARHADLGWNSKFSRSSRAFKKLLEKVMRWKKMESTSSCRKEELLKFFSTYDKTLDIFAFLRLLVAIQICSHSEEYVPHIPVVASGDCSLEVWCFRRVTPAGVESEYLMMRALASALEVILIVETFQERYTQDIYTDPGVPRPAVTLLYNGNHYDIIYPCATSSGSSSHQAS</sequence>
<evidence type="ECO:0000313" key="3">
    <source>
        <dbReference type="EnsemblPlants" id="AET2Gv20193800.3"/>
    </source>
</evidence>
<feature type="compositionally biased region" description="Basic and acidic residues" evidence="1">
    <location>
        <begin position="88"/>
        <end position="97"/>
    </location>
</feature>
<dbReference type="SUPFAM" id="SSF54001">
    <property type="entry name" value="Cysteine proteinases"/>
    <property type="match status" value="1"/>
</dbReference>
<feature type="domain" description="OTU" evidence="2">
    <location>
        <begin position="336"/>
        <end position="539"/>
    </location>
</feature>
<dbReference type="Gene3D" id="1.20.1300.20">
    <property type="entry name" value="Peptidase C65 Otubain, subdomain 2"/>
    <property type="match status" value="1"/>
</dbReference>
<reference evidence="4" key="2">
    <citation type="journal article" date="2017" name="Nat. Plants">
        <title>The Aegilops tauschii genome reveals multiple impacts of transposons.</title>
        <authorList>
            <person name="Zhao G."/>
            <person name="Zou C."/>
            <person name="Li K."/>
            <person name="Wang K."/>
            <person name="Li T."/>
            <person name="Gao L."/>
            <person name="Zhang X."/>
            <person name="Wang H."/>
            <person name="Yang Z."/>
            <person name="Liu X."/>
            <person name="Jiang W."/>
            <person name="Mao L."/>
            <person name="Kong X."/>
            <person name="Jiao Y."/>
            <person name="Jia J."/>
        </authorList>
    </citation>
    <scope>NUCLEOTIDE SEQUENCE [LARGE SCALE GENOMIC DNA]</scope>
    <source>
        <strain evidence="4">cv. AL8/78</strain>
    </source>
</reference>
<reference evidence="4" key="1">
    <citation type="journal article" date="2014" name="Science">
        <title>Ancient hybridizations among the ancestral genomes of bread wheat.</title>
        <authorList>
            <consortium name="International Wheat Genome Sequencing Consortium,"/>
            <person name="Marcussen T."/>
            <person name="Sandve S.R."/>
            <person name="Heier L."/>
            <person name="Spannagl M."/>
            <person name="Pfeifer M."/>
            <person name="Jakobsen K.S."/>
            <person name="Wulff B.B."/>
            <person name="Steuernagel B."/>
            <person name="Mayer K.F."/>
            <person name="Olsen O.A."/>
        </authorList>
    </citation>
    <scope>NUCLEOTIDE SEQUENCE [LARGE SCALE GENOMIC DNA]</scope>
    <source>
        <strain evidence="4">cv. AL8/78</strain>
    </source>
</reference>
<dbReference type="GO" id="GO:0043130">
    <property type="term" value="F:ubiquitin binding"/>
    <property type="evidence" value="ECO:0007669"/>
    <property type="project" value="TreeGrafter"/>
</dbReference>
<dbReference type="PROSITE" id="PS50802">
    <property type="entry name" value="OTU"/>
    <property type="match status" value="1"/>
</dbReference>
<feature type="compositionally biased region" description="Low complexity" evidence="1">
    <location>
        <begin position="17"/>
        <end position="29"/>
    </location>
</feature>
<keyword evidence="4" id="KW-1185">Reference proteome</keyword>
<dbReference type="Gramene" id="AET2Gv20193800.3">
    <property type="protein sequence ID" value="AET2Gv20193800.3"/>
    <property type="gene ID" value="AET2Gv20193800"/>
</dbReference>
<dbReference type="EnsemblPlants" id="AET2Gv20193800.3">
    <property type="protein sequence ID" value="AET2Gv20193800.3"/>
    <property type="gene ID" value="AET2Gv20193800"/>
</dbReference>
<name>A0A453AM66_AEGTS</name>
<reference evidence="3" key="5">
    <citation type="journal article" date="2021" name="G3 (Bethesda)">
        <title>Aegilops tauschii genome assembly Aet v5.0 features greater sequence contiguity and improved annotation.</title>
        <authorList>
            <person name="Wang L."/>
            <person name="Zhu T."/>
            <person name="Rodriguez J.C."/>
            <person name="Deal K.R."/>
            <person name="Dubcovsky J."/>
            <person name="McGuire P.E."/>
            <person name="Lux T."/>
            <person name="Spannagl M."/>
            <person name="Mayer K.F.X."/>
            <person name="Baldrich P."/>
            <person name="Meyers B.C."/>
            <person name="Huo N."/>
            <person name="Gu Y.Q."/>
            <person name="Zhou H."/>
            <person name="Devos K.M."/>
            <person name="Bennetzen J.L."/>
            <person name="Unver T."/>
            <person name="Budak H."/>
            <person name="Gulick P.J."/>
            <person name="Galiba G."/>
            <person name="Kalapos B."/>
            <person name="Nelson D.R."/>
            <person name="Li P."/>
            <person name="You F.M."/>
            <person name="Luo M.C."/>
            <person name="Dvorak J."/>
        </authorList>
    </citation>
    <scope>NUCLEOTIDE SEQUENCE [LARGE SCALE GENOMIC DNA]</scope>
    <source>
        <strain evidence="3">cv. AL8/78</strain>
    </source>
</reference>
<dbReference type="InterPro" id="IPR038765">
    <property type="entry name" value="Papain-like_cys_pep_sf"/>
</dbReference>
<dbReference type="Pfam" id="PF10275">
    <property type="entry name" value="Peptidase_C65"/>
    <property type="match status" value="1"/>
</dbReference>
<dbReference type="InterPro" id="IPR019400">
    <property type="entry name" value="Peptidase_C65_otubain"/>
</dbReference>
<dbReference type="CDD" id="cd22749">
    <property type="entry name" value="Otubain_C65"/>
    <property type="match status" value="1"/>
</dbReference>
<reference evidence="3" key="4">
    <citation type="submission" date="2019-03" db="UniProtKB">
        <authorList>
            <consortium name="EnsemblPlants"/>
        </authorList>
    </citation>
    <scope>IDENTIFICATION</scope>
</reference>
<dbReference type="GO" id="GO:0071108">
    <property type="term" value="P:protein K48-linked deubiquitination"/>
    <property type="evidence" value="ECO:0007669"/>
    <property type="project" value="TreeGrafter"/>
</dbReference>
<dbReference type="GO" id="GO:0005634">
    <property type="term" value="C:nucleus"/>
    <property type="evidence" value="ECO:0007669"/>
    <property type="project" value="TreeGrafter"/>
</dbReference>
<reference evidence="3" key="3">
    <citation type="journal article" date="2017" name="Nature">
        <title>Genome sequence of the progenitor of the wheat D genome Aegilops tauschii.</title>
        <authorList>
            <person name="Luo M.C."/>
            <person name="Gu Y.Q."/>
            <person name="Puiu D."/>
            <person name="Wang H."/>
            <person name="Twardziok S.O."/>
            <person name="Deal K.R."/>
            <person name="Huo N."/>
            <person name="Zhu T."/>
            <person name="Wang L."/>
            <person name="Wang Y."/>
            <person name="McGuire P.E."/>
            <person name="Liu S."/>
            <person name="Long H."/>
            <person name="Ramasamy R.K."/>
            <person name="Rodriguez J.C."/>
            <person name="Van S.L."/>
            <person name="Yuan L."/>
            <person name="Wang Z."/>
            <person name="Xia Z."/>
            <person name="Xiao L."/>
            <person name="Anderson O.D."/>
            <person name="Ouyang S."/>
            <person name="Liang Y."/>
            <person name="Zimin A.V."/>
            <person name="Pertea G."/>
            <person name="Qi P."/>
            <person name="Bennetzen J.L."/>
            <person name="Dai X."/>
            <person name="Dawson M.W."/>
            <person name="Muller H.G."/>
            <person name="Kugler K."/>
            <person name="Rivarola-Duarte L."/>
            <person name="Spannagl M."/>
            <person name="Mayer K.F.X."/>
            <person name="Lu F.H."/>
            <person name="Bevan M.W."/>
            <person name="Leroy P."/>
            <person name="Li P."/>
            <person name="You F.M."/>
            <person name="Sun Q."/>
            <person name="Liu Z."/>
            <person name="Lyons E."/>
            <person name="Wicker T."/>
            <person name="Salzberg S.L."/>
            <person name="Devos K.M."/>
            <person name="Dvorak J."/>
        </authorList>
    </citation>
    <scope>NUCLEOTIDE SEQUENCE [LARGE SCALE GENOMIC DNA]</scope>
    <source>
        <strain evidence="3">cv. AL8/78</strain>
    </source>
</reference>
<evidence type="ECO:0000259" key="2">
    <source>
        <dbReference type="PROSITE" id="PS50802"/>
    </source>
</evidence>
<evidence type="ECO:0000256" key="1">
    <source>
        <dbReference type="SAM" id="MobiDB-lite"/>
    </source>
</evidence>
<dbReference type="Proteomes" id="UP000015105">
    <property type="component" value="Chromosome 2D"/>
</dbReference>
<organism evidence="3 4">
    <name type="scientific">Aegilops tauschii subsp. strangulata</name>
    <name type="common">Goatgrass</name>
    <dbReference type="NCBI Taxonomy" id="200361"/>
    <lineage>
        <taxon>Eukaryota</taxon>
        <taxon>Viridiplantae</taxon>
        <taxon>Streptophyta</taxon>
        <taxon>Embryophyta</taxon>
        <taxon>Tracheophyta</taxon>
        <taxon>Spermatophyta</taxon>
        <taxon>Magnoliopsida</taxon>
        <taxon>Liliopsida</taxon>
        <taxon>Poales</taxon>
        <taxon>Poaceae</taxon>
        <taxon>BOP clade</taxon>
        <taxon>Pooideae</taxon>
        <taxon>Triticodae</taxon>
        <taxon>Triticeae</taxon>
        <taxon>Triticinae</taxon>
        <taxon>Aegilops</taxon>
    </lineage>
</organism>